<dbReference type="InterPro" id="IPR014710">
    <property type="entry name" value="RmlC-like_jellyroll"/>
</dbReference>
<dbReference type="Gene3D" id="2.60.120.10">
    <property type="entry name" value="Jelly Rolls"/>
    <property type="match status" value="1"/>
</dbReference>
<dbReference type="InterPro" id="IPR011051">
    <property type="entry name" value="RmlC_Cupin_sf"/>
</dbReference>
<dbReference type="SUPFAM" id="SSF51182">
    <property type="entry name" value="RmlC-like cupins"/>
    <property type="match status" value="1"/>
</dbReference>
<gene>
    <name evidence="1" type="ORF">HJA87_20865</name>
</gene>
<dbReference type="CDD" id="cd20299">
    <property type="entry name" value="cupin_YP766765-like"/>
    <property type="match status" value="1"/>
</dbReference>
<keyword evidence="2" id="KW-1185">Reference proteome</keyword>
<sequence>MQVTRYSEARPYEPPEHYGMACLRLQGKEATQTDTVWIGLSHLLPGGETSLRDAAVEKIYVVVAGEVTVETPTESVTLAFLDSCRLAPGEARRLVNKTNAPASILLAMPTR</sequence>
<name>A0ABS7LLU4_9HYPH</name>
<protein>
    <submittedName>
        <fullName evidence="1">Cupin domain-containing protein</fullName>
    </submittedName>
</protein>
<accession>A0ABS7LLU4</accession>
<dbReference type="Proteomes" id="UP000720124">
    <property type="component" value="Unassembled WGS sequence"/>
</dbReference>
<proteinExistence type="predicted"/>
<organism evidence="1 2">
    <name type="scientific">Rhizobium bangladeshense</name>
    <dbReference type="NCBI Taxonomy" id="1138189"/>
    <lineage>
        <taxon>Bacteria</taxon>
        <taxon>Pseudomonadati</taxon>
        <taxon>Pseudomonadota</taxon>
        <taxon>Alphaproteobacteria</taxon>
        <taxon>Hyphomicrobiales</taxon>
        <taxon>Rhizobiaceae</taxon>
        <taxon>Rhizobium/Agrobacterium group</taxon>
        <taxon>Rhizobium</taxon>
    </lineage>
</organism>
<reference evidence="1 2" key="1">
    <citation type="submission" date="2020-06" db="EMBL/GenBank/DDBJ databases">
        <title>Global-level population genomics: horizontal gene transfer, symbiosis and evolution in Rhizobia.</title>
        <authorList>
            <person name="Gai Y."/>
        </authorList>
    </citation>
    <scope>NUCLEOTIDE SEQUENCE [LARGE SCALE GENOMIC DNA]</scope>
    <source>
        <strain evidence="1 2">PLR6_1b</strain>
    </source>
</reference>
<dbReference type="RefSeq" id="WP_222012387.1">
    <property type="nucleotide sequence ID" value="NZ_JABTXI010000008.1"/>
</dbReference>
<evidence type="ECO:0000313" key="1">
    <source>
        <dbReference type="EMBL" id="MBY3592308.1"/>
    </source>
</evidence>
<comment type="caution">
    <text evidence="1">The sequence shown here is derived from an EMBL/GenBank/DDBJ whole genome shotgun (WGS) entry which is preliminary data.</text>
</comment>
<evidence type="ECO:0000313" key="2">
    <source>
        <dbReference type="Proteomes" id="UP000720124"/>
    </source>
</evidence>
<dbReference type="EMBL" id="JABTXI010000008">
    <property type="protein sequence ID" value="MBY3592308.1"/>
    <property type="molecule type" value="Genomic_DNA"/>
</dbReference>